<dbReference type="PANTHER" id="PTHR31756:SF3">
    <property type="entry name" value="PYRUVATE, PHOSPHATE DIKINASE REGULATORY PROTEIN 1, CHLOROPLASTIC"/>
    <property type="match status" value="1"/>
</dbReference>
<proteinExistence type="predicted"/>
<dbReference type="PANTHER" id="PTHR31756">
    <property type="entry name" value="PYRUVATE, PHOSPHATE DIKINASE REGULATORY PROTEIN 1, CHLOROPLASTIC"/>
    <property type="match status" value="1"/>
</dbReference>
<organism evidence="5 6">
    <name type="scientific">Candidatus Aquarickettsia rohweri</name>
    <dbReference type="NCBI Taxonomy" id="2602574"/>
    <lineage>
        <taxon>Bacteria</taxon>
        <taxon>Pseudomonadati</taxon>
        <taxon>Pseudomonadota</taxon>
        <taxon>Alphaproteobacteria</taxon>
        <taxon>Rickettsiales</taxon>
        <taxon>Candidatus Midichloriaceae</taxon>
        <taxon>Candidatus Aquarickettsia</taxon>
    </lineage>
</organism>
<reference evidence="6" key="1">
    <citation type="submission" date="2018-11" db="EMBL/GenBank/DDBJ databases">
        <title>Phylogenetic, genomic, and biogeographic characterization of a novel and ubiquitous marine invertebrate-associated Rickettsiales parasite, Candidatus Marinoinvertebrata rohwerii, gen. nov., sp. nov.</title>
        <authorList>
            <person name="Klinges J.G."/>
            <person name="Rosales S.M."/>
            <person name="Mcminds R."/>
            <person name="Shaver E.C."/>
            <person name="Shantz A."/>
            <person name="Peters E.C."/>
            <person name="Burkepile D.E."/>
            <person name="Silliman B.R."/>
            <person name="Vega Thurber R.L."/>
        </authorList>
    </citation>
    <scope>NUCLEOTIDE SEQUENCE [LARGE SCALE GENOMIC DNA]</scope>
    <source>
        <strain evidence="6">a_cerv_44</strain>
    </source>
</reference>
<dbReference type="Proteomes" id="UP000279470">
    <property type="component" value="Unassembled WGS sequence"/>
</dbReference>
<evidence type="ECO:0000256" key="3">
    <source>
        <dbReference type="ARBA" id="ARBA00022741"/>
    </source>
</evidence>
<dbReference type="AlphaFoldDB" id="A0A3R9XS26"/>
<evidence type="ECO:0000256" key="4">
    <source>
        <dbReference type="ARBA" id="ARBA00022777"/>
    </source>
</evidence>
<name>A0A3R9XS26_9RICK</name>
<gene>
    <name evidence="5" type="ORF">EIC27_05875</name>
</gene>
<dbReference type="InterPro" id="IPR005177">
    <property type="entry name" value="Kinase-pyrophosphorylase"/>
</dbReference>
<dbReference type="Pfam" id="PF03618">
    <property type="entry name" value="Kinase-PPPase"/>
    <property type="match status" value="1"/>
</dbReference>
<evidence type="ECO:0000256" key="2">
    <source>
        <dbReference type="ARBA" id="ARBA00022679"/>
    </source>
</evidence>
<comment type="caution">
    <text evidence="5">The sequence shown here is derived from an EMBL/GenBank/DDBJ whole genome shotgun (WGS) entry which is preliminary data.</text>
</comment>
<keyword evidence="1" id="KW-0723">Serine/threonine-protein kinase</keyword>
<dbReference type="RefSeq" id="WP_126045156.1">
    <property type="nucleotide sequence ID" value="NZ_RXFM01000094.1"/>
</dbReference>
<keyword evidence="2" id="KW-0808">Transferase</keyword>
<dbReference type="GO" id="GO:0005524">
    <property type="term" value="F:ATP binding"/>
    <property type="evidence" value="ECO:0007669"/>
    <property type="project" value="InterPro"/>
</dbReference>
<dbReference type="GO" id="GO:0004674">
    <property type="term" value="F:protein serine/threonine kinase activity"/>
    <property type="evidence" value="ECO:0007669"/>
    <property type="project" value="UniProtKB-KW"/>
</dbReference>
<keyword evidence="4 5" id="KW-0418">Kinase</keyword>
<sequence length="277" mass="31628">MSITSLNLYMVSDSSGETVIAVSKAVVSQFDSIKIHEYMWPLVRSKKQIDEVVVSLKKNPGVVIYTIINRELREYLKEQCNKLNVKCFSPIASIISEICSYYNIQTSKKTPEKEILSDTSYFKKIEAINFTVNHDDGQQINDFNNADILLVGVSRTSKSPTSLYLAQRGYKVANWPIINDVEYDFSLIKNPLIVGLTVSIDRLLQIRQCRLIGQNFSDFRNDYTDALSIREEIRYANKIFNNNKFPVVDVTSKAIEEISAEIINLYFAKKGEHLVNT</sequence>
<evidence type="ECO:0000313" key="5">
    <source>
        <dbReference type="EMBL" id="RST62867.1"/>
    </source>
</evidence>
<accession>A0A3R9XS26</accession>
<dbReference type="NCBIfam" id="NF003742">
    <property type="entry name" value="PRK05339.1"/>
    <property type="match status" value="1"/>
</dbReference>
<evidence type="ECO:0000256" key="1">
    <source>
        <dbReference type="ARBA" id="ARBA00022527"/>
    </source>
</evidence>
<protein>
    <submittedName>
        <fullName evidence="5">Kinase/pyrophosphorylase</fullName>
    </submittedName>
</protein>
<dbReference type="EMBL" id="RXFM01000094">
    <property type="protein sequence ID" value="RST62867.1"/>
    <property type="molecule type" value="Genomic_DNA"/>
</dbReference>
<dbReference type="OrthoDB" id="9782201at2"/>
<keyword evidence="6" id="KW-1185">Reference proteome</keyword>
<keyword evidence="3" id="KW-0547">Nucleotide-binding</keyword>
<evidence type="ECO:0000313" key="6">
    <source>
        <dbReference type="Proteomes" id="UP000279470"/>
    </source>
</evidence>